<sequence>MQSSPTQIVFLGGGYVSVWAYRTMANMLRSQMANGQVTVTVICPHAYHFYHGWTAESLTDIIRDHNRLSPLTEIMPKANLILGEAEKLDHSAQVVHIRTKNGDQQTLRYDHLLMGIGSFDSEAVEGIRTYGYQIKSPEAFQRTRNKLHQLVKEAAQADPEQARQLLSFTVAGGGFAGVELVTNLAEWVNLAKKSYPGLSNLQPQIRLVNSGNQVLSALQPDYKRLIRYTEKTMRKYGIALINNAKLTKVTSDGAFLSDGTFLESSLVLSTVGQSRFTLAGTEPMPRDTLQRLYTNAYQQVDNLPNVWGGGDACHVAHYQTGIACPANALWAIKHGEYVGRNIARAVKGKKLKPFTYRGLGQSASLGLGKGITEMYGVQFTGALAWIMRWFFFHYFMPSRRLMLDTVGDWFHLLFRGKRKGAADATTDVQTNPIQAVAA</sequence>
<keyword evidence="6" id="KW-0520">NAD</keyword>
<dbReference type="PANTHER" id="PTHR43706:SF47">
    <property type="entry name" value="EXTERNAL NADH-UBIQUINONE OXIDOREDUCTASE 1, MITOCHONDRIAL-RELATED"/>
    <property type="match status" value="1"/>
</dbReference>
<evidence type="ECO:0000256" key="2">
    <source>
        <dbReference type="ARBA" id="ARBA00012637"/>
    </source>
</evidence>
<evidence type="ECO:0000256" key="5">
    <source>
        <dbReference type="ARBA" id="ARBA00023002"/>
    </source>
</evidence>
<name>A0A926Y0L4_9BACT</name>
<gene>
    <name evidence="10" type="ORF">IC229_03010</name>
</gene>
<evidence type="ECO:0000256" key="6">
    <source>
        <dbReference type="ARBA" id="ARBA00023027"/>
    </source>
</evidence>
<dbReference type="GO" id="GO:0050136">
    <property type="term" value="F:NADH dehydrogenase (quinone) (non-electrogenic) activity"/>
    <property type="evidence" value="ECO:0007669"/>
    <property type="project" value="UniProtKB-EC"/>
</dbReference>
<keyword evidence="4" id="KW-0274">FAD</keyword>
<evidence type="ECO:0000313" key="11">
    <source>
        <dbReference type="Proteomes" id="UP000598820"/>
    </source>
</evidence>
<evidence type="ECO:0000256" key="1">
    <source>
        <dbReference type="ARBA" id="ARBA00005272"/>
    </source>
</evidence>
<dbReference type="InterPro" id="IPR023753">
    <property type="entry name" value="FAD/NAD-binding_dom"/>
</dbReference>
<dbReference type="Proteomes" id="UP000598820">
    <property type="component" value="Unassembled WGS sequence"/>
</dbReference>
<dbReference type="Pfam" id="PF07992">
    <property type="entry name" value="Pyr_redox_2"/>
    <property type="match status" value="1"/>
</dbReference>
<dbReference type="AlphaFoldDB" id="A0A926Y0L4"/>
<dbReference type="EC" id="1.6.5.9" evidence="2"/>
<evidence type="ECO:0000256" key="7">
    <source>
        <dbReference type="ARBA" id="ARBA00047599"/>
    </source>
</evidence>
<comment type="catalytic activity">
    <reaction evidence="7">
        <text>a quinone + NADH + H(+) = a quinol + NAD(+)</text>
        <dbReference type="Rhea" id="RHEA:46160"/>
        <dbReference type="ChEBI" id="CHEBI:15378"/>
        <dbReference type="ChEBI" id="CHEBI:24646"/>
        <dbReference type="ChEBI" id="CHEBI:57540"/>
        <dbReference type="ChEBI" id="CHEBI:57945"/>
        <dbReference type="ChEBI" id="CHEBI:132124"/>
        <dbReference type="EC" id="1.6.5.9"/>
    </reaction>
</comment>
<evidence type="ECO:0000256" key="8">
    <source>
        <dbReference type="SAM" id="Phobius"/>
    </source>
</evidence>
<proteinExistence type="inferred from homology"/>
<dbReference type="RefSeq" id="WP_190885447.1">
    <property type="nucleotide sequence ID" value="NZ_JACWZY010000002.1"/>
</dbReference>
<reference evidence="10" key="1">
    <citation type="submission" date="2020-09" db="EMBL/GenBank/DDBJ databases">
        <authorList>
            <person name="Kim M.K."/>
        </authorList>
    </citation>
    <scope>NUCLEOTIDE SEQUENCE</scope>
    <source>
        <strain evidence="10">BT702</strain>
    </source>
</reference>
<keyword evidence="8" id="KW-1133">Transmembrane helix</keyword>
<dbReference type="SUPFAM" id="SSF51905">
    <property type="entry name" value="FAD/NAD(P)-binding domain"/>
    <property type="match status" value="1"/>
</dbReference>
<keyword evidence="8" id="KW-0472">Membrane</keyword>
<comment type="caution">
    <text evidence="10">The sequence shown here is derived from an EMBL/GenBank/DDBJ whole genome shotgun (WGS) entry which is preliminary data.</text>
</comment>
<dbReference type="PANTHER" id="PTHR43706">
    <property type="entry name" value="NADH DEHYDROGENASE"/>
    <property type="match status" value="1"/>
</dbReference>
<keyword evidence="5" id="KW-0560">Oxidoreductase</keyword>
<evidence type="ECO:0000259" key="9">
    <source>
        <dbReference type="Pfam" id="PF07992"/>
    </source>
</evidence>
<accession>A0A926Y0L4</accession>
<keyword evidence="8" id="KW-0812">Transmembrane</keyword>
<dbReference type="Gene3D" id="3.50.50.100">
    <property type="match status" value="1"/>
</dbReference>
<dbReference type="InterPro" id="IPR045024">
    <property type="entry name" value="NDH-2"/>
</dbReference>
<protein>
    <recommendedName>
        <fullName evidence="2">NADH:ubiquinone reductase (non-electrogenic)</fullName>
        <ecNumber evidence="2">1.6.5.9</ecNumber>
    </recommendedName>
</protein>
<organism evidence="10 11">
    <name type="scientific">Spirosoma profusum</name>
    <dbReference type="NCBI Taxonomy" id="2771354"/>
    <lineage>
        <taxon>Bacteria</taxon>
        <taxon>Pseudomonadati</taxon>
        <taxon>Bacteroidota</taxon>
        <taxon>Cytophagia</taxon>
        <taxon>Cytophagales</taxon>
        <taxon>Cytophagaceae</taxon>
        <taxon>Spirosoma</taxon>
    </lineage>
</organism>
<evidence type="ECO:0000256" key="4">
    <source>
        <dbReference type="ARBA" id="ARBA00022827"/>
    </source>
</evidence>
<keyword evidence="3" id="KW-0285">Flavoprotein</keyword>
<evidence type="ECO:0000256" key="3">
    <source>
        <dbReference type="ARBA" id="ARBA00022630"/>
    </source>
</evidence>
<feature type="transmembrane region" description="Helical" evidence="8">
    <location>
        <begin position="375"/>
        <end position="395"/>
    </location>
</feature>
<feature type="domain" description="FAD/NAD(P)-binding" evidence="9">
    <location>
        <begin position="7"/>
        <end position="319"/>
    </location>
</feature>
<evidence type="ECO:0000313" key="10">
    <source>
        <dbReference type="EMBL" id="MBD2699591.1"/>
    </source>
</evidence>
<dbReference type="InterPro" id="IPR036188">
    <property type="entry name" value="FAD/NAD-bd_sf"/>
</dbReference>
<dbReference type="EMBL" id="JACWZY010000002">
    <property type="protein sequence ID" value="MBD2699591.1"/>
    <property type="molecule type" value="Genomic_DNA"/>
</dbReference>
<comment type="similarity">
    <text evidence="1">Belongs to the NADH dehydrogenase family.</text>
</comment>
<keyword evidence="11" id="KW-1185">Reference proteome</keyword>